<comment type="caution">
    <text evidence="2">The sequence shown here is derived from an EMBL/GenBank/DDBJ whole genome shotgun (WGS) entry which is preliminary data.</text>
</comment>
<sequence>VFPREEQLISNQSAPDYQSFMGRDGPVPQPPSSNKDFELEAEQISLYPETCTVALQESSSCVEQ</sequence>
<reference evidence="2" key="1">
    <citation type="submission" date="2019-12" db="EMBL/GenBank/DDBJ databases">
        <authorList>
            <person name="Scholes J."/>
        </authorList>
    </citation>
    <scope>NUCLEOTIDE SEQUENCE</scope>
</reference>
<dbReference type="EMBL" id="CACSLK010029771">
    <property type="protein sequence ID" value="CAA0835693.1"/>
    <property type="molecule type" value="Genomic_DNA"/>
</dbReference>
<evidence type="ECO:0000313" key="3">
    <source>
        <dbReference type="Proteomes" id="UP001153555"/>
    </source>
</evidence>
<feature type="non-terminal residue" evidence="2">
    <location>
        <position position="64"/>
    </location>
</feature>
<dbReference type="AlphaFoldDB" id="A0A9N7RLE3"/>
<evidence type="ECO:0000256" key="1">
    <source>
        <dbReference type="SAM" id="MobiDB-lite"/>
    </source>
</evidence>
<protein>
    <submittedName>
        <fullName evidence="2">Uncharacterized protein</fullName>
    </submittedName>
</protein>
<keyword evidence="3" id="KW-1185">Reference proteome</keyword>
<organism evidence="2 3">
    <name type="scientific">Striga hermonthica</name>
    <name type="common">Purple witchweed</name>
    <name type="synonym">Buchnera hermonthica</name>
    <dbReference type="NCBI Taxonomy" id="68872"/>
    <lineage>
        <taxon>Eukaryota</taxon>
        <taxon>Viridiplantae</taxon>
        <taxon>Streptophyta</taxon>
        <taxon>Embryophyta</taxon>
        <taxon>Tracheophyta</taxon>
        <taxon>Spermatophyta</taxon>
        <taxon>Magnoliopsida</taxon>
        <taxon>eudicotyledons</taxon>
        <taxon>Gunneridae</taxon>
        <taxon>Pentapetalae</taxon>
        <taxon>asterids</taxon>
        <taxon>lamiids</taxon>
        <taxon>Lamiales</taxon>
        <taxon>Orobanchaceae</taxon>
        <taxon>Buchnereae</taxon>
        <taxon>Striga</taxon>
    </lineage>
</organism>
<evidence type="ECO:0000313" key="2">
    <source>
        <dbReference type="EMBL" id="CAA0835693.1"/>
    </source>
</evidence>
<feature type="non-terminal residue" evidence="2">
    <location>
        <position position="1"/>
    </location>
</feature>
<proteinExistence type="predicted"/>
<name>A0A9N7RLE3_STRHE</name>
<feature type="region of interest" description="Disordered" evidence="1">
    <location>
        <begin position="1"/>
        <end position="34"/>
    </location>
</feature>
<gene>
    <name evidence="2" type="ORF">SHERM_02977</name>
</gene>
<accession>A0A9N7RLE3</accession>
<dbReference type="Proteomes" id="UP001153555">
    <property type="component" value="Unassembled WGS sequence"/>
</dbReference>